<keyword evidence="2 4" id="KW-0863">Zinc-finger</keyword>
<dbReference type="OMA" id="WVFNAAV"/>
<sequence length="346" mass="36258">MPWHLLPSCPRRPRGARRSGPGRAAPGPPEEEDDEGDGDGGGPPGEAASLSPLSGSPPQLTPPGSPASPASCLICVSPYDGLFRTPKRLACGHVFCLECLSRLSLASPAGAQVLRCPVCRRPTLLPARAGPPALPTHPLPSSPDAPAGSVHFDRRRGVLYVRPPPAGPAKHPVPAPLRLGRPRSSAGLGSGRPNWAFHAAVTLGVLVTAGLIVSGVYIFFLIPHAASSAHRPPAAATSPPPADPSPEPPADLTWLLPPSGEVTPNHTADKWPIQEEKPGPPESRAPPLCPLGHTASEHCPDCREEAGVGEGIATEAWPNGGCADWLSQCQRPARLNRWYLWRATLY</sequence>
<dbReference type="Gene3D" id="3.30.40.10">
    <property type="entry name" value="Zinc/RING finger domain, C3HC4 (zinc finger)"/>
    <property type="match status" value="1"/>
</dbReference>
<dbReference type="InterPro" id="IPR001841">
    <property type="entry name" value="Znf_RING"/>
</dbReference>
<keyword evidence="6" id="KW-1133">Transmembrane helix</keyword>
<feature type="compositionally biased region" description="Low complexity" evidence="5">
    <location>
        <begin position="45"/>
        <end position="58"/>
    </location>
</feature>
<dbReference type="InParanoid" id="A0A6I8N4X7"/>
<dbReference type="InterPro" id="IPR027370">
    <property type="entry name" value="Znf-RING_euk"/>
</dbReference>
<dbReference type="Proteomes" id="UP000002279">
    <property type="component" value="Chromosome 10"/>
</dbReference>
<reference evidence="8 9" key="1">
    <citation type="journal article" date="2008" name="Nature">
        <title>Genome analysis of the platypus reveals unique signatures of evolution.</title>
        <authorList>
            <person name="Warren W.C."/>
            <person name="Hillier L.W."/>
            <person name="Marshall Graves J.A."/>
            <person name="Birney E."/>
            <person name="Ponting C.P."/>
            <person name="Grutzner F."/>
            <person name="Belov K."/>
            <person name="Miller W."/>
            <person name="Clarke L."/>
            <person name="Chinwalla A.T."/>
            <person name="Yang S.P."/>
            <person name="Heger A."/>
            <person name="Locke D.P."/>
            <person name="Miethke P."/>
            <person name="Waters P.D."/>
            <person name="Veyrunes F."/>
            <person name="Fulton L."/>
            <person name="Fulton B."/>
            <person name="Graves T."/>
            <person name="Wallis J."/>
            <person name="Puente X.S."/>
            <person name="Lopez-Otin C."/>
            <person name="Ordonez G.R."/>
            <person name="Eichler E.E."/>
            <person name="Chen L."/>
            <person name="Cheng Z."/>
            <person name="Deakin J.E."/>
            <person name="Alsop A."/>
            <person name="Thompson K."/>
            <person name="Kirby P."/>
            <person name="Papenfuss A.T."/>
            <person name="Wakefield M.J."/>
            <person name="Olender T."/>
            <person name="Lancet D."/>
            <person name="Huttley G.A."/>
            <person name="Smit A.F."/>
            <person name="Pask A."/>
            <person name="Temple-Smith P."/>
            <person name="Batzer M.A."/>
            <person name="Walker J.A."/>
            <person name="Konkel M.K."/>
            <person name="Harris R.S."/>
            <person name="Whittington C.M."/>
            <person name="Wong E.S."/>
            <person name="Gemmell N.J."/>
            <person name="Buschiazzo E."/>
            <person name="Vargas Jentzsch I.M."/>
            <person name="Merkel A."/>
            <person name="Schmitz J."/>
            <person name="Zemann A."/>
            <person name="Churakov G."/>
            <person name="Kriegs J.O."/>
            <person name="Brosius J."/>
            <person name="Murchison E.P."/>
            <person name="Sachidanandam R."/>
            <person name="Smith C."/>
            <person name="Hannon G.J."/>
            <person name="Tsend-Ayush E."/>
            <person name="McMillan D."/>
            <person name="Attenborough R."/>
            <person name="Rens W."/>
            <person name="Ferguson-Smith M."/>
            <person name="Lefevre C.M."/>
            <person name="Sharp J.A."/>
            <person name="Nicholas K.R."/>
            <person name="Ray D.A."/>
            <person name="Kube M."/>
            <person name="Reinhardt R."/>
            <person name="Pringle T.H."/>
            <person name="Taylor J."/>
            <person name="Jones R.C."/>
            <person name="Nixon B."/>
            <person name="Dacheux J.L."/>
            <person name="Niwa H."/>
            <person name="Sekita Y."/>
            <person name="Huang X."/>
            <person name="Stark A."/>
            <person name="Kheradpour P."/>
            <person name="Kellis M."/>
            <person name="Flicek P."/>
            <person name="Chen Y."/>
            <person name="Webber C."/>
            <person name="Hardison R."/>
            <person name="Nelson J."/>
            <person name="Hallsworth-Pepin K."/>
            <person name="Delehaunty K."/>
            <person name="Markovic C."/>
            <person name="Minx P."/>
            <person name="Feng Y."/>
            <person name="Kremitzki C."/>
            <person name="Mitreva M."/>
            <person name="Glasscock J."/>
            <person name="Wylie T."/>
            <person name="Wohldmann P."/>
            <person name="Thiru P."/>
            <person name="Nhan M.N."/>
            <person name="Pohl C.S."/>
            <person name="Smith S.M."/>
            <person name="Hou S."/>
            <person name="Nefedov M."/>
            <person name="de Jong P.J."/>
            <person name="Renfree M.B."/>
            <person name="Mardis E.R."/>
            <person name="Wilson R.K."/>
        </authorList>
    </citation>
    <scope>NUCLEOTIDE SEQUENCE [LARGE SCALE GENOMIC DNA]</scope>
    <source>
        <strain evidence="8 9">Glennie</strain>
    </source>
</reference>
<dbReference type="InterPro" id="IPR013083">
    <property type="entry name" value="Znf_RING/FYVE/PHD"/>
</dbReference>
<evidence type="ECO:0000259" key="7">
    <source>
        <dbReference type="PROSITE" id="PS50089"/>
    </source>
</evidence>
<feature type="region of interest" description="Disordered" evidence="5">
    <location>
        <begin position="1"/>
        <end position="67"/>
    </location>
</feature>
<dbReference type="Pfam" id="PF13445">
    <property type="entry name" value="zf-RING_UBOX"/>
    <property type="match status" value="1"/>
</dbReference>
<evidence type="ECO:0000313" key="9">
    <source>
        <dbReference type="Proteomes" id="UP000002279"/>
    </source>
</evidence>
<dbReference type="PANTHER" id="PTHR22791:SF1">
    <property type="entry name" value="RING FINGER PROTEIN 225"/>
    <property type="match status" value="1"/>
</dbReference>
<name>A0A6I8N4X7_ORNAN</name>
<feature type="region of interest" description="Disordered" evidence="5">
    <location>
        <begin position="230"/>
        <end position="284"/>
    </location>
</feature>
<protein>
    <recommendedName>
        <fullName evidence="7">RING-type domain-containing protein</fullName>
    </recommendedName>
</protein>
<dbReference type="Ensembl" id="ENSOANT00000063851.1">
    <property type="protein sequence ID" value="ENSOANP00000036199.1"/>
    <property type="gene ID" value="ENSOANG00000048384.1"/>
</dbReference>
<dbReference type="GO" id="GO:0016567">
    <property type="term" value="P:protein ubiquitination"/>
    <property type="evidence" value="ECO:0000318"/>
    <property type="project" value="GO_Central"/>
</dbReference>
<feature type="compositionally biased region" description="Acidic residues" evidence="5">
    <location>
        <begin position="29"/>
        <end position="38"/>
    </location>
</feature>
<reference evidence="8" key="3">
    <citation type="submission" date="2025-09" db="UniProtKB">
        <authorList>
            <consortium name="Ensembl"/>
        </authorList>
    </citation>
    <scope>IDENTIFICATION</scope>
    <source>
        <strain evidence="8">Glennie</strain>
    </source>
</reference>
<feature type="compositionally biased region" description="Pro residues" evidence="5">
    <location>
        <begin position="238"/>
        <end position="249"/>
    </location>
</feature>
<organism evidence="8 9">
    <name type="scientific">Ornithorhynchus anatinus</name>
    <name type="common">Duckbill platypus</name>
    <dbReference type="NCBI Taxonomy" id="9258"/>
    <lineage>
        <taxon>Eukaryota</taxon>
        <taxon>Metazoa</taxon>
        <taxon>Chordata</taxon>
        <taxon>Craniata</taxon>
        <taxon>Vertebrata</taxon>
        <taxon>Euteleostomi</taxon>
        <taxon>Mammalia</taxon>
        <taxon>Monotremata</taxon>
        <taxon>Ornithorhynchidae</taxon>
        <taxon>Ornithorhynchus</taxon>
    </lineage>
</organism>
<evidence type="ECO:0000256" key="3">
    <source>
        <dbReference type="ARBA" id="ARBA00022833"/>
    </source>
</evidence>
<keyword evidence="6" id="KW-0812">Transmembrane</keyword>
<keyword evidence="9" id="KW-1185">Reference proteome</keyword>
<keyword evidence="1" id="KW-0479">Metal-binding</keyword>
<dbReference type="AlphaFoldDB" id="A0A6I8N4X7"/>
<evidence type="ECO:0000313" key="8">
    <source>
        <dbReference type="Ensembl" id="ENSOANP00000036199.1"/>
    </source>
</evidence>
<dbReference type="GO" id="GO:0008270">
    <property type="term" value="F:zinc ion binding"/>
    <property type="evidence" value="ECO:0007669"/>
    <property type="project" value="UniProtKB-KW"/>
</dbReference>
<dbReference type="PROSITE" id="PS00518">
    <property type="entry name" value="ZF_RING_1"/>
    <property type="match status" value="1"/>
</dbReference>
<accession>A0A6I8N4X7</accession>
<feature type="compositionally biased region" description="Pro residues" evidence="5">
    <location>
        <begin position="162"/>
        <end position="175"/>
    </location>
</feature>
<dbReference type="PROSITE" id="PS50089">
    <property type="entry name" value="ZF_RING_2"/>
    <property type="match status" value="1"/>
</dbReference>
<evidence type="ECO:0000256" key="5">
    <source>
        <dbReference type="SAM" id="MobiDB-lite"/>
    </source>
</evidence>
<dbReference type="InterPro" id="IPR051435">
    <property type="entry name" value="RING_finger_E3_ubiq-ligases"/>
</dbReference>
<keyword evidence="6" id="KW-0472">Membrane</keyword>
<dbReference type="PANTHER" id="PTHR22791">
    <property type="entry name" value="RING-TYPE DOMAIN-CONTAINING PROTEIN"/>
    <property type="match status" value="1"/>
</dbReference>
<evidence type="ECO:0000256" key="4">
    <source>
        <dbReference type="PROSITE-ProRule" id="PRU00175"/>
    </source>
</evidence>
<dbReference type="SMART" id="SM00184">
    <property type="entry name" value="RING"/>
    <property type="match status" value="1"/>
</dbReference>
<feature type="domain" description="RING-type" evidence="7">
    <location>
        <begin position="72"/>
        <end position="120"/>
    </location>
</feature>
<dbReference type="GO" id="GO:0061630">
    <property type="term" value="F:ubiquitin protein ligase activity"/>
    <property type="evidence" value="ECO:0000318"/>
    <property type="project" value="GO_Central"/>
</dbReference>
<feature type="transmembrane region" description="Helical" evidence="6">
    <location>
        <begin position="195"/>
        <end position="222"/>
    </location>
</feature>
<dbReference type="CDD" id="cd16556">
    <property type="entry name" value="RING-HC_RNF183-like"/>
    <property type="match status" value="1"/>
</dbReference>
<keyword evidence="3" id="KW-0862">Zinc</keyword>
<feature type="region of interest" description="Disordered" evidence="5">
    <location>
        <begin position="161"/>
        <end position="185"/>
    </location>
</feature>
<dbReference type="GeneTree" id="ENSGT00940000163974"/>
<feature type="compositionally biased region" description="Basic and acidic residues" evidence="5">
    <location>
        <begin position="267"/>
        <end position="279"/>
    </location>
</feature>
<evidence type="ECO:0000256" key="6">
    <source>
        <dbReference type="SAM" id="Phobius"/>
    </source>
</evidence>
<evidence type="ECO:0000256" key="1">
    <source>
        <dbReference type="ARBA" id="ARBA00022723"/>
    </source>
</evidence>
<reference evidence="8" key="2">
    <citation type="submission" date="2025-08" db="UniProtKB">
        <authorList>
            <consortium name="Ensembl"/>
        </authorList>
    </citation>
    <scope>IDENTIFICATION</scope>
    <source>
        <strain evidence="8">Glennie</strain>
    </source>
</reference>
<evidence type="ECO:0000256" key="2">
    <source>
        <dbReference type="ARBA" id="ARBA00022771"/>
    </source>
</evidence>
<dbReference type="SUPFAM" id="SSF57850">
    <property type="entry name" value="RING/U-box"/>
    <property type="match status" value="1"/>
</dbReference>
<dbReference type="InterPro" id="IPR017907">
    <property type="entry name" value="Znf_RING_CS"/>
</dbReference>
<proteinExistence type="predicted"/>